<dbReference type="Gene3D" id="3.40.10.10">
    <property type="entry name" value="DNA Methylphosphotriester Repair Domain"/>
    <property type="match status" value="1"/>
</dbReference>
<evidence type="ECO:0000313" key="1">
    <source>
        <dbReference type="EMBL" id="CRF31392.1"/>
    </source>
</evidence>
<accession>A0A0G4K354</accession>
<keyword evidence="2" id="KW-1185">Reference proteome</keyword>
<evidence type="ECO:0000313" key="2">
    <source>
        <dbReference type="Proteomes" id="UP000043763"/>
    </source>
</evidence>
<dbReference type="AlphaFoldDB" id="A0A0G4K354"/>
<dbReference type="EMBL" id="CVLB01000001">
    <property type="protein sequence ID" value="CRF31392.1"/>
    <property type="molecule type" value="Genomic_DNA"/>
</dbReference>
<dbReference type="RefSeq" id="WP_048593281.1">
    <property type="nucleotide sequence ID" value="NZ_CVLB01000001.1"/>
</dbReference>
<protein>
    <submittedName>
        <fullName evidence="1">Hypothetical membrane protein</fullName>
    </submittedName>
</protein>
<proteinExistence type="predicted"/>
<reference evidence="2" key="1">
    <citation type="submission" date="2015-04" db="EMBL/GenBank/DDBJ databases">
        <authorList>
            <person name="Mushtaq Mamoona"/>
        </authorList>
    </citation>
    <scope>NUCLEOTIDE SEQUENCE [LARGE SCALE GENOMIC DNA]</scope>
    <source>
        <strain evidence="2">AN4859/03</strain>
    </source>
</reference>
<dbReference type="InterPro" id="IPR035451">
    <property type="entry name" value="Ada-like_dom_sf"/>
</dbReference>
<dbReference type="SUPFAM" id="SSF57884">
    <property type="entry name" value="Ada DNA repair protein, N-terminal domain (N-Ada 10)"/>
    <property type="match status" value="1"/>
</dbReference>
<gene>
    <name evidence="1" type="ORF">BRSU_0077</name>
</gene>
<sequence length="66" mass="7500">MKKVITFIIILMISANLIAQNVVYITKTGKKYHLQSCRTIRGEAYKISLSEAKQKGYTACKVCKPY</sequence>
<name>A0A0G4K354_9SPIR</name>
<dbReference type="OrthoDB" id="9783680at2"/>
<organism evidence="1 2">
    <name type="scientific">Brachyspira suanatina</name>
    <dbReference type="NCBI Taxonomy" id="381802"/>
    <lineage>
        <taxon>Bacteria</taxon>
        <taxon>Pseudomonadati</taxon>
        <taxon>Spirochaetota</taxon>
        <taxon>Spirochaetia</taxon>
        <taxon>Brachyspirales</taxon>
        <taxon>Brachyspiraceae</taxon>
        <taxon>Brachyspira</taxon>
    </lineage>
</organism>
<dbReference type="Proteomes" id="UP000043763">
    <property type="component" value="Unassembled WGS sequence"/>
</dbReference>